<keyword evidence="3" id="KW-1185">Reference proteome</keyword>
<proteinExistence type="predicted"/>
<evidence type="ECO:0000313" key="3">
    <source>
        <dbReference type="Proteomes" id="UP000314294"/>
    </source>
</evidence>
<reference evidence="2 3" key="1">
    <citation type="submission" date="2019-03" db="EMBL/GenBank/DDBJ databases">
        <title>First draft genome of Liparis tanakae, snailfish: a comprehensive survey of snailfish specific genes.</title>
        <authorList>
            <person name="Kim W."/>
            <person name="Song I."/>
            <person name="Jeong J.-H."/>
            <person name="Kim D."/>
            <person name="Kim S."/>
            <person name="Ryu S."/>
            <person name="Song J.Y."/>
            <person name="Lee S.K."/>
        </authorList>
    </citation>
    <scope>NUCLEOTIDE SEQUENCE [LARGE SCALE GENOMIC DNA]</scope>
    <source>
        <tissue evidence="2">Muscle</tissue>
    </source>
</reference>
<evidence type="ECO:0000313" key="2">
    <source>
        <dbReference type="EMBL" id="TNN44752.1"/>
    </source>
</evidence>
<feature type="region of interest" description="Disordered" evidence="1">
    <location>
        <begin position="59"/>
        <end position="90"/>
    </location>
</feature>
<comment type="caution">
    <text evidence="2">The sequence shown here is derived from an EMBL/GenBank/DDBJ whole genome shotgun (WGS) entry which is preliminary data.</text>
</comment>
<gene>
    <name evidence="2" type="ORF">EYF80_045052</name>
</gene>
<organism evidence="2 3">
    <name type="scientific">Liparis tanakae</name>
    <name type="common">Tanaka's snailfish</name>
    <dbReference type="NCBI Taxonomy" id="230148"/>
    <lineage>
        <taxon>Eukaryota</taxon>
        <taxon>Metazoa</taxon>
        <taxon>Chordata</taxon>
        <taxon>Craniata</taxon>
        <taxon>Vertebrata</taxon>
        <taxon>Euteleostomi</taxon>
        <taxon>Actinopterygii</taxon>
        <taxon>Neopterygii</taxon>
        <taxon>Teleostei</taxon>
        <taxon>Neoteleostei</taxon>
        <taxon>Acanthomorphata</taxon>
        <taxon>Eupercaria</taxon>
        <taxon>Perciformes</taxon>
        <taxon>Cottioidei</taxon>
        <taxon>Cottales</taxon>
        <taxon>Liparidae</taxon>
        <taxon>Liparis</taxon>
    </lineage>
</organism>
<dbReference type="EMBL" id="SRLO01000886">
    <property type="protein sequence ID" value="TNN44752.1"/>
    <property type="molecule type" value="Genomic_DNA"/>
</dbReference>
<sequence>MNCLWKCGVETGGQAEAAVIRRPSTHGTEAGDKSPELSLDAFISQHPLGGRLCRGWSGARGAGRVRGRRRDVNQKAQGDAVAGAPEREGR</sequence>
<dbReference type="AlphaFoldDB" id="A0A4Z2FWP1"/>
<protein>
    <submittedName>
        <fullName evidence="2">Uncharacterized protein</fullName>
    </submittedName>
</protein>
<dbReference type="Proteomes" id="UP000314294">
    <property type="component" value="Unassembled WGS sequence"/>
</dbReference>
<name>A0A4Z2FWP1_9TELE</name>
<accession>A0A4Z2FWP1</accession>
<evidence type="ECO:0000256" key="1">
    <source>
        <dbReference type="SAM" id="MobiDB-lite"/>
    </source>
</evidence>